<dbReference type="CDD" id="cd06183">
    <property type="entry name" value="cyt_b5_reduct_like"/>
    <property type="match status" value="1"/>
</dbReference>
<feature type="domain" description="Cytochrome b5 heme-binding" evidence="9">
    <location>
        <begin position="4"/>
        <end position="80"/>
    </location>
</feature>
<name>A0ABR4GTD9_9EURO</name>
<comment type="caution">
    <text evidence="11">The sequence shown here is derived from an EMBL/GenBank/DDBJ whole genome shotgun (WGS) entry which is preliminary data.</text>
</comment>
<protein>
    <submittedName>
        <fullName evidence="11">Uncharacterized protein</fullName>
    </submittedName>
</protein>
<dbReference type="InterPro" id="IPR017927">
    <property type="entry name" value="FAD-bd_FR_type"/>
</dbReference>
<dbReference type="Gene3D" id="2.40.30.10">
    <property type="entry name" value="Translation factors"/>
    <property type="match status" value="1"/>
</dbReference>
<keyword evidence="5" id="KW-0274">FAD</keyword>
<evidence type="ECO:0000256" key="2">
    <source>
        <dbReference type="ARBA" id="ARBA00004370"/>
    </source>
</evidence>
<dbReference type="Pfam" id="PF00173">
    <property type="entry name" value="Cyt-b5"/>
    <property type="match status" value="1"/>
</dbReference>
<reference evidence="11 12" key="1">
    <citation type="submission" date="2024-07" db="EMBL/GenBank/DDBJ databases">
        <title>Section-level genome sequencing and comparative genomics of Aspergillus sections Usti and Cavernicolus.</title>
        <authorList>
            <consortium name="Lawrence Berkeley National Laboratory"/>
            <person name="Nybo J.L."/>
            <person name="Vesth T.C."/>
            <person name="Theobald S."/>
            <person name="Frisvad J.C."/>
            <person name="Larsen T.O."/>
            <person name="Kjaerboelling I."/>
            <person name="Rothschild-Mancinelli K."/>
            <person name="Lyhne E.K."/>
            <person name="Kogle M.E."/>
            <person name="Barry K."/>
            <person name="Clum A."/>
            <person name="Na H."/>
            <person name="Ledsgaard L."/>
            <person name="Lin J."/>
            <person name="Lipzen A."/>
            <person name="Kuo A."/>
            <person name="Riley R."/>
            <person name="Mondo S."/>
            <person name="Labutti K."/>
            <person name="Haridas S."/>
            <person name="Pangalinan J."/>
            <person name="Salamov A.A."/>
            <person name="Simmons B.A."/>
            <person name="Magnuson J.K."/>
            <person name="Chen J."/>
            <person name="Drula E."/>
            <person name="Henrissat B."/>
            <person name="Wiebenga A."/>
            <person name="Lubbers R.J."/>
            <person name="Gomes A.C."/>
            <person name="Makela M.R."/>
            <person name="Stajich J."/>
            <person name="Grigoriev I.V."/>
            <person name="Mortensen U.H."/>
            <person name="De Vries R.P."/>
            <person name="Baker S.E."/>
            <person name="Andersen M.R."/>
        </authorList>
    </citation>
    <scope>NUCLEOTIDE SEQUENCE [LARGE SCALE GENOMIC DNA]</scope>
    <source>
        <strain evidence="11 12">CBS 588.65</strain>
    </source>
</reference>
<dbReference type="PROSITE" id="PS51384">
    <property type="entry name" value="FAD_FR"/>
    <property type="match status" value="1"/>
</dbReference>
<evidence type="ECO:0000256" key="8">
    <source>
        <dbReference type="SAM" id="Phobius"/>
    </source>
</evidence>
<dbReference type="PROSITE" id="PS50255">
    <property type="entry name" value="CYTOCHROME_B5_2"/>
    <property type="match status" value="1"/>
</dbReference>
<dbReference type="SMART" id="SM01117">
    <property type="entry name" value="Cyt-b5"/>
    <property type="match status" value="1"/>
</dbReference>
<dbReference type="EMBL" id="JBFXLT010000189">
    <property type="protein sequence ID" value="KAL2802344.1"/>
    <property type="molecule type" value="Genomic_DNA"/>
</dbReference>
<dbReference type="Pfam" id="PF00970">
    <property type="entry name" value="FAD_binding_6"/>
    <property type="match status" value="1"/>
</dbReference>
<evidence type="ECO:0000313" key="11">
    <source>
        <dbReference type="EMBL" id="KAL2802344.1"/>
    </source>
</evidence>
<evidence type="ECO:0000259" key="10">
    <source>
        <dbReference type="PROSITE" id="PS51384"/>
    </source>
</evidence>
<evidence type="ECO:0000256" key="4">
    <source>
        <dbReference type="ARBA" id="ARBA00022630"/>
    </source>
</evidence>
<dbReference type="Proteomes" id="UP001610334">
    <property type="component" value="Unassembled WGS sequence"/>
</dbReference>
<evidence type="ECO:0000256" key="1">
    <source>
        <dbReference type="ARBA" id="ARBA00001974"/>
    </source>
</evidence>
<organism evidence="11 12">
    <name type="scientific">Aspergillus granulosus</name>
    <dbReference type="NCBI Taxonomy" id="176169"/>
    <lineage>
        <taxon>Eukaryota</taxon>
        <taxon>Fungi</taxon>
        <taxon>Dikarya</taxon>
        <taxon>Ascomycota</taxon>
        <taxon>Pezizomycotina</taxon>
        <taxon>Eurotiomycetes</taxon>
        <taxon>Eurotiomycetidae</taxon>
        <taxon>Eurotiales</taxon>
        <taxon>Aspergillaceae</taxon>
        <taxon>Aspergillus</taxon>
        <taxon>Aspergillus subgen. Nidulantes</taxon>
    </lineage>
</organism>
<keyword evidence="8" id="KW-0812">Transmembrane</keyword>
<evidence type="ECO:0000256" key="3">
    <source>
        <dbReference type="ARBA" id="ARBA00006105"/>
    </source>
</evidence>
<evidence type="ECO:0000256" key="5">
    <source>
        <dbReference type="ARBA" id="ARBA00022827"/>
    </source>
</evidence>
<comment type="cofactor">
    <cofactor evidence="1">
        <name>FAD</name>
        <dbReference type="ChEBI" id="CHEBI:57692"/>
    </cofactor>
</comment>
<dbReference type="SUPFAM" id="SSF63380">
    <property type="entry name" value="Riboflavin synthase domain-like"/>
    <property type="match status" value="1"/>
</dbReference>
<dbReference type="InterPro" id="IPR001199">
    <property type="entry name" value="Cyt_B5-like_heme/steroid-bd"/>
</dbReference>
<proteinExistence type="inferred from homology"/>
<keyword evidence="4" id="KW-0285">Flavoprotein</keyword>
<dbReference type="PRINTS" id="PR00363">
    <property type="entry name" value="CYTOCHROMEB5"/>
</dbReference>
<accession>A0ABR4GTD9</accession>
<dbReference type="InterPro" id="IPR039261">
    <property type="entry name" value="FNR_nucleotide-bd"/>
</dbReference>
<dbReference type="InterPro" id="IPR001834">
    <property type="entry name" value="CBR-like"/>
</dbReference>
<sequence>MGSPTSYTLADVARHSSPNDLWIVIEGNVYDVTDYCEDHPGGDEILRQFAGKNATTEFQDAGHSNDAYMRLKTLLVGSLESKNMPKDCTERDSCIVPIAVSDGDKNSIQEQTRIGKNAKKYGHLSSTMLAGGLAWLLYTLRQHDWHAIQGYLPQAQVSHVRSSGWIGYLGGFLTATTINIAAATFVSFKAKKTLLLRHRELEDYPRVRQHFLPLASKGSGIVSGKTQQFLTLADRQQIAPNVYRVRLQGDGLVIGLGQHLKLLAEIDGRVVQRSYTPVSPIGNSPEVDLIIKVYPKGQLGNYLLNLPLQSRVEIRGPLGRYSPNPAWKRIACIAGGTGISPIYQVMRDWPGEVTLLYGNETWEDILLREELEQLVLQSPGRVKVHHVLGQPKQDWKGLTGWITRAMIQDLLPKPSSSTGILVCGPDGMVRAIRGHLEAIHTDGEEKANVFVF</sequence>
<dbReference type="SUPFAM" id="SSF55856">
    <property type="entry name" value="Cytochrome b5-like heme/steroid binding domain"/>
    <property type="match status" value="1"/>
</dbReference>
<gene>
    <name evidence="11" type="ORF">BJX63DRAFT_440984</name>
</gene>
<dbReference type="InterPro" id="IPR008333">
    <property type="entry name" value="Cbr1-like_FAD-bd_dom"/>
</dbReference>
<feature type="domain" description="FAD-binding FR-type" evidence="10">
    <location>
        <begin position="225"/>
        <end position="324"/>
    </location>
</feature>
<comment type="similarity">
    <text evidence="3">Belongs to the flavoprotein pyridine nucleotide cytochrome reductase family.</text>
</comment>
<evidence type="ECO:0000313" key="12">
    <source>
        <dbReference type="Proteomes" id="UP001610334"/>
    </source>
</evidence>
<keyword evidence="8" id="KW-1133">Transmembrane helix</keyword>
<dbReference type="Gene3D" id="3.10.120.10">
    <property type="entry name" value="Cytochrome b5-like heme/steroid binding domain"/>
    <property type="match status" value="1"/>
</dbReference>
<keyword evidence="12" id="KW-1185">Reference proteome</keyword>
<keyword evidence="6" id="KW-0560">Oxidoreductase</keyword>
<dbReference type="PANTHER" id="PTHR19370">
    <property type="entry name" value="NADH-CYTOCHROME B5 REDUCTASE"/>
    <property type="match status" value="1"/>
</dbReference>
<feature type="transmembrane region" description="Helical" evidence="8">
    <location>
        <begin position="165"/>
        <end position="188"/>
    </location>
</feature>
<evidence type="ECO:0000256" key="7">
    <source>
        <dbReference type="ARBA" id="ARBA00023136"/>
    </source>
</evidence>
<dbReference type="PANTHER" id="PTHR19370:SF184">
    <property type="entry name" value="NADH-CYTOCHROME B5 REDUCTASE-LIKE"/>
    <property type="match status" value="1"/>
</dbReference>
<dbReference type="InterPro" id="IPR001433">
    <property type="entry name" value="OxRdtase_FAD/NAD-bd"/>
</dbReference>
<dbReference type="InterPro" id="IPR036400">
    <property type="entry name" value="Cyt_B5-like_heme/steroid_sf"/>
</dbReference>
<dbReference type="InterPro" id="IPR017938">
    <property type="entry name" value="Riboflavin_synthase-like_b-brl"/>
</dbReference>
<evidence type="ECO:0000256" key="6">
    <source>
        <dbReference type="ARBA" id="ARBA00023002"/>
    </source>
</evidence>
<keyword evidence="7 8" id="KW-0472">Membrane</keyword>
<dbReference type="Pfam" id="PF00175">
    <property type="entry name" value="NAD_binding_1"/>
    <property type="match status" value="1"/>
</dbReference>
<dbReference type="Gene3D" id="3.40.50.80">
    <property type="entry name" value="Nucleotide-binding domain of ferredoxin-NADP reductase (FNR) module"/>
    <property type="match status" value="1"/>
</dbReference>
<comment type="subcellular location">
    <subcellularLocation>
        <location evidence="2">Membrane</location>
    </subcellularLocation>
</comment>
<dbReference type="SUPFAM" id="SSF52343">
    <property type="entry name" value="Ferredoxin reductase-like, C-terminal NADP-linked domain"/>
    <property type="match status" value="1"/>
</dbReference>
<dbReference type="PRINTS" id="PR00406">
    <property type="entry name" value="CYTB5RDTASE"/>
</dbReference>
<evidence type="ECO:0000259" key="9">
    <source>
        <dbReference type="PROSITE" id="PS50255"/>
    </source>
</evidence>